<evidence type="ECO:0000313" key="2">
    <source>
        <dbReference type="Proteomes" id="UP000253664"/>
    </source>
</evidence>
<name>A0A367LS23_9HYPO</name>
<keyword evidence="2" id="KW-1185">Reference proteome</keyword>
<gene>
    <name evidence="1" type="ORF">L249_2837</name>
</gene>
<sequence>CVLRDRSRLKSIVPLLFFPPRIPMSFSVGLILPPIKRSAVSETITNQRQGLEARDKGIKIAHSHSRRHFPSYLCSITAISISYNQQRRSFRRNYPHTGREKEAHVSRRRRRICKPYKCHYLPSFKVG</sequence>
<dbReference type="AlphaFoldDB" id="A0A367LS23"/>
<dbReference type="EMBL" id="LKCN02000001">
    <property type="protein sequence ID" value="RCI17211.1"/>
    <property type="molecule type" value="Genomic_DNA"/>
</dbReference>
<evidence type="ECO:0000313" key="1">
    <source>
        <dbReference type="EMBL" id="RCI17211.1"/>
    </source>
</evidence>
<protein>
    <submittedName>
        <fullName evidence="1">Uncharacterized protein</fullName>
    </submittedName>
</protein>
<feature type="non-terminal residue" evidence="1">
    <location>
        <position position="1"/>
    </location>
</feature>
<accession>A0A367LS23</accession>
<proteinExistence type="predicted"/>
<organism evidence="1 2">
    <name type="scientific">Ophiocordyceps polyrhachis-furcata BCC 54312</name>
    <dbReference type="NCBI Taxonomy" id="1330021"/>
    <lineage>
        <taxon>Eukaryota</taxon>
        <taxon>Fungi</taxon>
        <taxon>Dikarya</taxon>
        <taxon>Ascomycota</taxon>
        <taxon>Pezizomycotina</taxon>
        <taxon>Sordariomycetes</taxon>
        <taxon>Hypocreomycetidae</taxon>
        <taxon>Hypocreales</taxon>
        <taxon>Ophiocordycipitaceae</taxon>
        <taxon>Ophiocordyceps</taxon>
    </lineage>
</organism>
<reference evidence="1 2" key="1">
    <citation type="journal article" date="2015" name="BMC Genomics">
        <title>Insights from the genome of Ophiocordyceps polyrhachis-furcata to pathogenicity and host specificity in insect fungi.</title>
        <authorList>
            <person name="Wichadakul D."/>
            <person name="Kobmoo N."/>
            <person name="Ingsriswang S."/>
            <person name="Tangphatsornruang S."/>
            <person name="Chantasingh D."/>
            <person name="Luangsa-ard J.J."/>
            <person name="Eurwilaichitr L."/>
        </authorList>
    </citation>
    <scope>NUCLEOTIDE SEQUENCE [LARGE SCALE GENOMIC DNA]</scope>
    <source>
        <strain evidence="1 2">BCC 54312</strain>
    </source>
</reference>
<dbReference type="Proteomes" id="UP000253664">
    <property type="component" value="Unassembled WGS sequence"/>
</dbReference>
<comment type="caution">
    <text evidence="1">The sequence shown here is derived from an EMBL/GenBank/DDBJ whole genome shotgun (WGS) entry which is preliminary data.</text>
</comment>